<comment type="caution">
    <text evidence="2">The sequence shown here is derived from an EMBL/GenBank/DDBJ whole genome shotgun (WGS) entry which is preliminary data.</text>
</comment>
<reference evidence="2 3" key="1">
    <citation type="submission" date="2019-01" db="EMBL/GenBank/DDBJ databases">
        <title>Comparative genomic analysis identifies haemin-independent Haemophilus haemolyticus: a formal re-classification of Haemophilus intermedius.</title>
        <authorList>
            <person name="Harris T.M."/>
            <person name="Price E.P."/>
            <person name="Sarovich D.S."/>
            <person name="Norskov-Lauritsen N."/>
            <person name="Beissbarth J."/>
            <person name="Chang A.B."/>
            <person name="Smith-Vaughan H.C."/>
        </authorList>
    </citation>
    <scope>NUCLEOTIDE SEQUENCE [LARGE SCALE GENOMIC DNA]</scope>
    <source>
        <strain evidence="2 3">60824 B Hi-4</strain>
    </source>
</reference>
<evidence type="ECO:0000313" key="2">
    <source>
        <dbReference type="EMBL" id="TPH23964.1"/>
    </source>
</evidence>
<dbReference type="InterPro" id="IPR025272">
    <property type="entry name" value="SocA_Panacea"/>
</dbReference>
<name>A0A502LMC7_HAEHA</name>
<proteinExistence type="predicted"/>
<gene>
    <name evidence="2" type="ORF">EUX48_03360</name>
</gene>
<evidence type="ECO:0000313" key="3">
    <source>
        <dbReference type="Proteomes" id="UP000316888"/>
    </source>
</evidence>
<dbReference type="EMBL" id="SDPB01000007">
    <property type="protein sequence ID" value="TPH23964.1"/>
    <property type="molecule type" value="Genomic_DNA"/>
</dbReference>
<dbReference type="Proteomes" id="UP000316888">
    <property type="component" value="Unassembled WGS sequence"/>
</dbReference>
<dbReference type="Pfam" id="PF13274">
    <property type="entry name" value="SocA_Panacea"/>
    <property type="match status" value="1"/>
</dbReference>
<dbReference type="AlphaFoldDB" id="A0A502LMC7"/>
<sequence length="157" mass="17809">MDYKSLAVANYFLEKAKSNNDTLTPMQLIKLAYIAHGWMLGKHGSALLLEPVEAWQYGPVIPSIYQAVKNFRSSPVEYIQGYSQYAPIQFNPNELDVMNKVYKKYGKYDGIVLSNATHQPSSPWSQVPVNYPALPISNDLIEHYYRNNVVNTPHSAL</sequence>
<protein>
    <submittedName>
        <fullName evidence="2">DUF4065 domain-containing protein</fullName>
    </submittedName>
</protein>
<dbReference type="RefSeq" id="WP_140535447.1">
    <property type="nucleotide sequence ID" value="NZ_SDPB01000007.1"/>
</dbReference>
<evidence type="ECO:0000259" key="1">
    <source>
        <dbReference type="Pfam" id="PF13274"/>
    </source>
</evidence>
<feature type="domain" description="Antitoxin SocA-like Panacea" evidence="1">
    <location>
        <begin position="28"/>
        <end position="124"/>
    </location>
</feature>
<accession>A0A502LMC7</accession>
<organism evidence="2 3">
    <name type="scientific">Haemophilus haemolyticus</name>
    <dbReference type="NCBI Taxonomy" id="726"/>
    <lineage>
        <taxon>Bacteria</taxon>
        <taxon>Pseudomonadati</taxon>
        <taxon>Pseudomonadota</taxon>
        <taxon>Gammaproteobacteria</taxon>
        <taxon>Pasteurellales</taxon>
        <taxon>Pasteurellaceae</taxon>
        <taxon>Haemophilus</taxon>
    </lineage>
</organism>